<dbReference type="STRING" id="10195.A0A3M7SXY8"/>
<dbReference type="FunFam" id="3.10.150.10:FF:000008">
    <property type="entry name" value="Proliferating cell nuclear antigen"/>
    <property type="match status" value="1"/>
</dbReference>
<dbReference type="Pfam" id="PF00705">
    <property type="entry name" value="PCNA_N"/>
    <property type="match status" value="1"/>
</dbReference>
<comment type="caution">
    <text evidence="10">The sequence shown here is derived from an EMBL/GenBank/DDBJ whole genome shotgun (WGS) entry which is preliminary data.</text>
</comment>
<evidence type="ECO:0000256" key="4">
    <source>
        <dbReference type="ARBA" id="ARBA00023125"/>
    </source>
</evidence>
<comment type="subcellular location">
    <subcellularLocation>
        <location evidence="1 6">Nucleus</location>
    </subcellularLocation>
</comment>
<dbReference type="NCBIfam" id="TIGR00590">
    <property type="entry name" value="pcna"/>
    <property type="match status" value="1"/>
</dbReference>
<accession>A0A3M7SXY8</accession>
<dbReference type="PANTHER" id="PTHR11352:SF0">
    <property type="entry name" value="PROLIFERATING CELL NUCLEAR ANTIGEN"/>
    <property type="match status" value="1"/>
</dbReference>
<evidence type="ECO:0000259" key="8">
    <source>
        <dbReference type="Pfam" id="PF00705"/>
    </source>
</evidence>
<dbReference type="GO" id="GO:0006272">
    <property type="term" value="P:leading strand elongation"/>
    <property type="evidence" value="ECO:0007669"/>
    <property type="project" value="TreeGrafter"/>
</dbReference>
<dbReference type="FunFam" id="3.10.150.10:FF:000006">
    <property type="entry name" value="Proliferating cell nuclear antigen"/>
    <property type="match status" value="1"/>
</dbReference>
<evidence type="ECO:0000256" key="6">
    <source>
        <dbReference type="RuleBase" id="RU000641"/>
    </source>
</evidence>
<evidence type="ECO:0000313" key="11">
    <source>
        <dbReference type="Proteomes" id="UP000276133"/>
    </source>
</evidence>
<proteinExistence type="inferred from homology"/>
<organism evidence="10 11">
    <name type="scientific">Brachionus plicatilis</name>
    <name type="common">Marine rotifer</name>
    <name type="synonym">Brachionus muelleri</name>
    <dbReference type="NCBI Taxonomy" id="10195"/>
    <lineage>
        <taxon>Eukaryota</taxon>
        <taxon>Metazoa</taxon>
        <taxon>Spiralia</taxon>
        <taxon>Gnathifera</taxon>
        <taxon>Rotifera</taxon>
        <taxon>Eurotatoria</taxon>
        <taxon>Monogononta</taxon>
        <taxon>Pseudotrocha</taxon>
        <taxon>Ploima</taxon>
        <taxon>Brachionidae</taxon>
        <taxon>Brachionus</taxon>
    </lineage>
</organism>
<feature type="domain" description="Proliferating cell nuclear antigen PCNA C-terminal" evidence="9">
    <location>
        <begin position="127"/>
        <end position="259"/>
    </location>
</feature>
<keyword evidence="11" id="KW-1185">Reference proteome</keyword>
<dbReference type="InterPro" id="IPR000730">
    <property type="entry name" value="Pr_cel_nuc_antig"/>
</dbReference>
<gene>
    <name evidence="10" type="ORF">BpHYR1_036970</name>
</gene>
<evidence type="ECO:0000259" key="9">
    <source>
        <dbReference type="Pfam" id="PF02747"/>
    </source>
</evidence>
<evidence type="ECO:0000256" key="3">
    <source>
        <dbReference type="ARBA" id="ARBA00022705"/>
    </source>
</evidence>
<dbReference type="EMBL" id="REGN01000640">
    <property type="protein sequence ID" value="RNA40468.1"/>
    <property type="molecule type" value="Genomic_DNA"/>
</dbReference>
<dbReference type="InterPro" id="IPR022649">
    <property type="entry name" value="Pr_cel_nuc_antig_C"/>
</dbReference>
<name>A0A3M7SXY8_BRAPC</name>
<dbReference type="HAMAP" id="MF_00317">
    <property type="entry name" value="DNApol_clamp_arch"/>
    <property type="match status" value="1"/>
</dbReference>
<evidence type="ECO:0000256" key="7">
    <source>
        <dbReference type="RuleBase" id="RU003671"/>
    </source>
</evidence>
<dbReference type="CDD" id="cd00577">
    <property type="entry name" value="PCNA"/>
    <property type="match status" value="1"/>
</dbReference>
<comment type="similarity">
    <text evidence="2 7">Belongs to the PCNA family.</text>
</comment>
<dbReference type="InterPro" id="IPR022659">
    <property type="entry name" value="Pr_cel_nuc_antig_CS"/>
</dbReference>
<evidence type="ECO:0000256" key="5">
    <source>
        <dbReference type="ARBA" id="ARBA00023242"/>
    </source>
</evidence>
<dbReference type="SUPFAM" id="SSF55979">
    <property type="entry name" value="DNA clamp"/>
    <property type="match status" value="2"/>
</dbReference>
<evidence type="ECO:0000256" key="1">
    <source>
        <dbReference type="ARBA" id="ARBA00004123"/>
    </source>
</evidence>
<evidence type="ECO:0000313" key="10">
    <source>
        <dbReference type="EMBL" id="RNA40468.1"/>
    </source>
</evidence>
<dbReference type="GO" id="GO:0006275">
    <property type="term" value="P:regulation of DNA replication"/>
    <property type="evidence" value="ECO:0007669"/>
    <property type="project" value="InterPro"/>
</dbReference>
<dbReference type="GO" id="GO:0030337">
    <property type="term" value="F:DNA polymerase processivity factor activity"/>
    <property type="evidence" value="ECO:0007669"/>
    <property type="project" value="InterPro"/>
</dbReference>
<dbReference type="GO" id="GO:0003677">
    <property type="term" value="F:DNA binding"/>
    <property type="evidence" value="ECO:0007669"/>
    <property type="project" value="UniProtKB-KW"/>
</dbReference>
<evidence type="ECO:0000256" key="2">
    <source>
        <dbReference type="ARBA" id="ARBA00010462"/>
    </source>
</evidence>
<dbReference type="InterPro" id="IPR046938">
    <property type="entry name" value="DNA_clamp_sf"/>
</dbReference>
<dbReference type="InterPro" id="IPR022648">
    <property type="entry name" value="Pr_cel_nuc_antig_N"/>
</dbReference>
<dbReference type="PANTHER" id="PTHR11352">
    <property type="entry name" value="PROLIFERATING CELL NUCLEAR ANTIGEN"/>
    <property type="match status" value="1"/>
</dbReference>
<keyword evidence="3 7" id="KW-0235">DNA replication</keyword>
<protein>
    <recommendedName>
        <fullName evidence="6">DNA sliding clamp PCNA</fullName>
    </recommendedName>
</protein>
<reference evidence="10 11" key="1">
    <citation type="journal article" date="2018" name="Sci. Rep.">
        <title>Genomic signatures of local adaptation to the degree of environmental predictability in rotifers.</title>
        <authorList>
            <person name="Franch-Gras L."/>
            <person name="Hahn C."/>
            <person name="Garcia-Roger E.M."/>
            <person name="Carmona M.J."/>
            <person name="Serra M."/>
            <person name="Gomez A."/>
        </authorList>
    </citation>
    <scope>NUCLEOTIDE SEQUENCE [LARGE SCALE GENOMIC DNA]</scope>
    <source>
        <strain evidence="10">HYR1</strain>
    </source>
</reference>
<feature type="domain" description="Proliferating cell nuclear antigen PCNA N-terminal" evidence="8">
    <location>
        <begin position="1"/>
        <end position="124"/>
    </location>
</feature>
<dbReference type="GO" id="GO:0043626">
    <property type="term" value="C:PCNA complex"/>
    <property type="evidence" value="ECO:0007669"/>
    <property type="project" value="TreeGrafter"/>
</dbReference>
<dbReference type="Gene3D" id="3.10.150.10">
    <property type="entry name" value="DNA Polymerase III, subunit A, domain 2"/>
    <property type="match status" value="2"/>
</dbReference>
<sequence>MFEARLVEGSLLKKVMESIKDLLNEASWDCSGNGMCLQAMDSSHVALVSLMLKSDGFENYRCDRSISLGINLASMSKILKCASNDDIITIRAEDDADAITFMFESPKQDRVSDYEMKLMNLDTEHLGIPDTEYACVIKMPSGEFSRICRDLSVLGDSVIICCTKDGVRFSAKGDLGNGNIKLAQSANVDKEEEAVVVDMREAVTLTFSLRYLNFFTKAAPLSSQVSLSMSEDVPLMVEYKINDKEGDSKGYVRYYLAPKIEDSES</sequence>
<dbReference type="OrthoDB" id="534348at2759"/>
<dbReference type="Pfam" id="PF02747">
    <property type="entry name" value="PCNA_C"/>
    <property type="match status" value="1"/>
</dbReference>
<dbReference type="GO" id="GO:0006298">
    <property type="term" value="P:mismatch repair"/>
    <property type="evidence" value="ECO:0007669"/>
    <property type="project" value="TreeGrafter"/>
</dbReference>
<dbReference type="PROSITE" id="PS01251">
    <property type="entry name" value="PCNA_1"/>
    <property type="match status" value="1"/>
</dbReference>
<keyword evidence="5 6" id="KW-0539">Nucleus</keyword>
<dbReference type="PROSITE" id="PS00293">
    <property type="entry name" value="PCNA_2"/>
    <property type="match status" value="1"/>
</dbReference>
<dbReference type="GO" id="GO:0019985">
    <property type="term" value="P:translesion synthesis"/>
    <property type="evidence" value="ECO:0007669"/>
    <property type="project" value="TreeGrafter"/>
</dbReference>
<comment type="function">
    <text evidence="6">This protein is an auxiliary protein of DNA polymerase delta and is involved in the control of eukaryotic DNA replication by increasing the polymerase's processivity during elongation of the leading strand.</text>
</comment>
<dbReference type="PRINTS" id="PR00339">
    <property type="entry name" value="PCNACYCLIN"/>
</dbReference>
<dbReference type="Proteomes" id="UP000276133">
    <property type="component" value="Unassembled WGS sequence"/>
</dbReference>
<dbReference type="AlphaFoldDB" id="A0A3M7SXY8"/>
<keyword evidence="4 7" id="KW-0238">DNA-binding</keyword>